<keyword evidence="2 4" id="KW-1133">Transmembrane helix</keyword>
<feature type="transmembrane region" description="Helical" evidence="4">
    <location>
        <begin position="155"/>
        <end position="184"/>
    </location>
</feature>
<protein>
    <submittedName>
        <fullName evidence="6">Major facilitator superfamily protein</fullName>
    </submittedName>
</protein>
<evidence type="ECO:0000313" key="7">
    <source>
        <dbReference type="Proteomes" id="UP000076023"/>
    </source>
</evidence>
<feature type="transmembrane region" description="Helical" evidence="4">
    <location>
        <begin position="222"/>
        <end position="242"/>
    </location>
</feature>
<dbReference type="AlphaFoldDB" id="A0A146G7A3"/>
<feature type="transmembrane region" description="Helical" evidence="4">
    <location>
        <begin position="81"/>
        <end position="105"/>
    </location>
</feature>
<evidence type="ECO:0000259" key="5">
    <source>
        <dbReference type="PROSITE" id="PS50850"/>
    </source>
</evidence>
<dbReference type="STRING" id="690879.TSACC_22016"/>
<dbReference type="InterPro" id="IPR020846">
    <property type="entry name" value="MFS_dom"/>
</dbReference>
<evidence type="ECO:0000256" key="2">
    <source>
        <dbReference type="ARBA" id="ARBA00022989"/>
    </source>
</evidence>
<dbReference type="Proteomes" id="UP000076023">
    <property type="component" value="Unassembled WGS sequence"/>
</dbReference>
<dbReference type="GO" id="GO:0022857">
    <property type="term" value="F:transmembrane transporter activity"/>
    <property type="evidence" value="ECO:0007669"/>
    <property type="project" value="InterPro"/>
</dbReference>
<accession>A0A146G7A3</accession>
<name>A0A146G7A3_TERSA</name>
<evidence type="ECO:0000256" key="1">
    <source>
        <dbReference type="ARBA" id="ARBA00022692"/>
    </source>
</evidence>
<dbReference type="Gene3D" id="1.20.1250.20">
    <property type="entry name" value="MFS general substrate transporter like domains"/>
    <property type="match status" value="1"/>
</dbReference>
<evidence type="ECO:0000256" key="4">
    <source>
        <dbReference type="SAM" id="Phobius"/>
    </source>
</evidence>
<dbReference type="EMBL" id="BDCO01000002">
    <property type="protein sequence ID" value="GAT33599.1"/>
    <property type="molecule type" value="Genomic_DNA"/>
</dbReference>
<keyword evidence="1 4" id="KW-0812">Transmembrane</keyword>
<evidence type="ECO:0000256" key="3">
    <source>
        <dbReference type="ARBA" id="ARBA00023136"/>
    </source>
</evidence>
<feature type="transmembrane region" description="Helical" evidence="4">
    <location>
        <begin position="40"/>
        <end position="61"/>
    </location>
</feature>
<dbReference type="InterPro" id="IPR011701">
    <property type="entry name" value="MFS"/>
</dbReference>
<keyword evidence="3 4" id="KW-0472">Membrane</keyword>
<dbReference type="PANTHER" id="PTHR23528">
    <property type="match status" value="1"/>
</dbReference>
<feature type="domain" description="Major facilitator superfamily (MFS) profile" evidence="5">
    <location>
        <begin position="273"/>
        <end position="470"/>
    </location>
</feature>
<feature type="transmembrane region" description="Helical" evidence="4">
    <location>
        <begin position="431"/>
        <end position="455"/>
    </location>
</feature>
<comment type="caution">
    <text evidence="6">The sequence shown here is derived from an EMBL/GenBank/DDBJ whole genome shotgun (WGS) entry which is preliminary data.</text>
</comment>
<feature type="transmembrane region" description="Helical" evidence="4">
    <location>
        <begin position="368"/>
        <end position="390"/>
    </location>
</feature>
<organism evidence="6 7">
    <name type="scientific">Terrimicrobium sacchariphilum</name>
    <dbReference type="NCBI Taxonomy" id="690879"/>
    <lineage>
        <taxon>Bacteria</taxon>
        <taxon>Pseudomonadati</taxon>
        <taxon>Verrucomicrobiota</taxon>
        <taxon>Terrimicrobiia</taxon>
        <taxon>Terrimicrobiales</taxon>
        <taxon>Terrimicrobiaceae</taxon>
        <taxon>Terrimicrobium</taxon>
    </lineage>
</organism>
<dbReference type="InParanoid" id="A0A146G7A3"/>
<sequence length="470" mass="50942">MSHVSPPDRSLGGSGGAPSGEVVALSPSGARVWKVGSLQYTAGGLVVLFLLLLLGDFSWSMRDRSVGPMAQWYLKHLDVPNYLFALLISSFPALVGLVLGPIISVKSDRHRGPRGRRIPFLLVTTPIAAAGMIGLGVTPHLARWVHGHFPGQSEVFVAVVCFGVFWAIFEFATIAAMAIFGGLINDVVPQEFLGRFYGLFRAVSLIDGMIFNFWILGKVETYYTVILVIIGFFYGLSFYWVCLKVREGDYPPPETHANTHPLAEVKTYFRECFHRPYYVGVFVMMMAASLVFMPVNIFMIPYADSLGMSMDTYGKCLALTFLISLILAYPLGWLADVFHPLRMCIFSLVGYAVVTGWGALNARTPETFAIALVLHGVLSGCYFTVGASLGARLFPRTRYAQFASASGIVGSLGAMTVGPLVGGLVDATGNAYYHTFTAGCVMAVIALLAAIGVYLRFLSLGGPRGYVAPE</sequence>
<dbReference type="OrthoDB" id="8877752at2"/>
<dbReference type="Pfam" id="PF07690">
    <property type="entry name" value="MFS_1"/>
    <property type="match status" value="1"/>
</dbReference>
<feature type="transmembrane region" description="Helical" evidence="4">
    <location>
        <begin position="277"/>
        <end position="300"/>
    </location>
</feature>
<feature type="transmembrane region" description="Helical" evidence="4">
    <location>
        <begin position="117"/>
        <end position="135"/>
    </location>
</feature>
<dbReference type="InterPro" id="IPR036259">
    <property type="entry name" value="MFS_trans_sf"/>
</dbReference>
<keyword evidence="7" id="KW-1185">Reference proteome</keyword>
<reference evidence="7" key="1">
    <citation type="journal article" date="2017" name="Genome Announc.">
        <title>Draft Genome Sequence of Terrimicrobium sacchariphilum NM-5T, a Facultative Anaerobic Soil Bacterium of the Class Spartobacteria.</title>
        <authorList>
            <person name="Qiu Y.L."/>
            <person name="Tourlousse D.M."/>
            <person name="Matsuura N."/>
            <person name="Ohashi A."/>
            <person name="Sekiguchi Y."/>
        </authorList>
    </citation>
    <scope>NUCLEOTIDE SEQUENCE [LARGE SCALE GENOMIC DNA]</scope>
    <source>
        <strain evidence="7">NM-5</strain>
    </source>
</reference>
<dbReference type="PROSITE" id="PS50850">
    <property type="entry name" value="MFS"/>
    <property type="match status" value="1"/>
</dbReference>
<feature type="transmembrane region" description="Helical" evidence="4">
    <location>
        <begin position="343"/>
        <end position="362"/>
    </location>
</feature>
<dbReference type="PANTHER" id="PTHR23528:SF1">
    <property type="entry name" value="MAJOR FACILITATOR SUPERFAMILY (MFS) PROFILE DOMAIN-CONTAINING PROTEIN"/>
    <property type="match status" value="1"/>
</dbReference>
<gene>
    <name evidence="6" type="ORF">TSACC_22016</name>
</gene>
<feature type="transmembrane region" description="Helical" evidence="4">
    <location>
        <begin position="402"/>
        <end position="425"/>
    </location>
</feature>
<evidence type="ECO:0000313" key="6">
    <source>
        <dbReference type="EMBL" id="GAT33599.1"/>
    </source>
</evidence>
<dbReference type="SUPFAM" id="SSF103473">
    <property type="entry name" value="MFS general substrate transporter"/>
    <property type="match status" value="1"/>
</dbReference>
<proteinExistence type="predicted"/>
<dbReference type="RefSeq" id="WP_084400383.1">
    <property type="nucleotide sequence ID" value="NZ_BDCO01000002.1"/>
</dbReference>
<feature type="transmembrane region" description="Helical" evidence="4">
    <location>
        <begin position="312"/>
        <end position="331"/>
    </location>
</feature>
<feature type="transmembrane region" description="Helical" evidence="4">
    <location>
        <begin position="196"/>
        <end position="216"/>
    </location>
</feature>